<organism evidence="11 12">
    <name type="scientific">Vanessa tameamea</name>
    <name type="common">Kamehameha butterfly</name>
    <dbReference type="NCBI Taxonomy" id="334116"/>
    <lineage>
        <taxon>Eukaryota</taxon>
        <taxon>Metazoa</taxon>
        <taxon>Ecdysozoa</taxon>
        <taxon>Arthropoda</taxon>
        <taxon>Hexapoda</taxon>
        <taxon>Insecta</taxon>
        <taxon>Pterygota</taxon>
        <taxon>Neoptera</taxon>
        <taxon>Endopterygota</taxon>
        <taxon>Lepidoptera</taxon>
        <taxon>Glossata</taxon>
        <taxon>Ditrysia</taxon>
        <taxon>Papilionoidea</taxon>
        <taxon>Nymphalidae</taxon>
        <taxon>Nymphalinae</taxon>
        <taxon>Vanessa</taxon>
    </lineage>
</organism>
<dbReference type="Pfam" id="PF02892">
    <property type="entry name" value="zf-BED"/>
    <property type="match status" value="1"/>
</dbReference>
<evidence type="ECO:0000256" key="8">
    <source>
        <dbReference type="ARBA" id="ARBA00023242"/>
    </source>
</evidence>
<dbReference type="OrthoDB" id="1607513at2759"/>
<evidence type="ECO:0000256" key="2">
    <source>
        <dbReference type="ARBA" id="ARBA00022723"/>
    </source>
</evidence>
<evidence type="ECO:0000256" key="9">
    <source>
        <dbReference type="PROSITE-ProRule" id="PRU00027"/>
    </source>
</evidence>
<evidence type="ECO:0000256" key="7">
    <source>
        <dbReference type="ARBA" id="ARBA00023163"/>
    </source>
</evidence>
<dbReference type="SUPFAM" id="SSF57667">
    <property type="entry name" value="beta-beta-alpha zinc fingers"/>
    <property type="match status" value="1"/>
</dbReference>
<dbReference type="RefSeq" id="XP_026484617.2">
    <property type="nucleotide sequence ID" value="XM_026628832.2"/>
</dbReference>
<dbReference type="OMA" id="FCSIAIP"/>
<keyword evidence="11" id="KW-1185">Reference proteome</keyword>
<evidence type="ECO:0000259" key="10">
    <source>
        <dbReference type="PROSITE" id="PS50808"/>
    </source>
</evidence>
<dbReference type="InterPro" id="IPR012337">
    <property type="entry name" value="RNaseH-like_sf"/>
</dbReference>
<reference evidence="12" key="1">
    <citation type="submission" date="2025-08" db="UniProtKB">
        <authorList>
            <consortium name="RefSeq"/>
        </authorList>
    </citation>
    <scope>IDENTIFICATION</scope>
    <source>
        <tissue evidence="12">Whole body</tissue>
    </source>
</reference>
<name>A0A8B8HIF5_VANTA</name>
<feature type="domain" description="BED-type" evidence="10">
    <location>
        <begin position="3"/>
        <end position="55"/>
    </location>
</feature>
<dbReference type="GO" id="GO:0008270">
    <property type="term" value="F:zinc ion binding"/>
    <property type="evidence" value="ECO:0007669"/>
    <property type="project" value="UniProtKB-KW"/>
</dbReference>
<keyword evidence="8" id="KW-0539">Nucleus</keyword>
<dbReference type="GO" id="GO:0005634">
    <property type="term" value="C:nucleus"/>
    <property type="evidence" value="ECO:0007669"/>
    <property type="project" value="UniProtKB-SubCell"/>
</dbReference>
<dbReference type="Pfam" id="PF05699">
    <property type="entry name" value="Dimer_Tnp_hAT"/>
    <property type="match status" value="1"/>
</dbReference>
<gene>
    <name evidence="12" type="primary">LOC113392407</name>
</gene>
<dbReference type="GO" id="GO:0009791">
    <property type="term" value="P:post-embryonic development"/>
    <property type="evidence" value="ECO:0007669"/>
    <property type="project" value="UniProtKB-ARBA"/>
</dbReference>
<accession>A0A8B8HIF5</accession>
<keyword evidence="3 9" id="KW-0863">Zinc-finger</keyword>
<keyword evidence="2" id="KW-0479">Metal-binding</keyword>
<dbReference type="SMART" id="SM00614">
    <property type="entry name" value="ZnF_BED"/>
    <property type="match status" value="1"/>
</dbReference>
<dbReference type="GO" id="GO:0003677">
    <property type="term" value="F:DNA binding"/>
    <property type="evidence" value="ECO:0007669"/>
    <property type="project" value="UniProtKB-KW"/>
</dbReference>
<dbReference type="PANTHER" id="PTHR46481">
    <property type="entry name" value="ZINC FINGER BED DOMAIN-CONTAINING PROTEIN 4"/>
    <property type="match status" value="1"/>
</dbReference>
<dbReference type="SUPFAM" id="SSF53098">
    <property type="entry name" value="Ribonuclease H-like"/>
    <property type="match status" value="1"/>
</dbReference>
<keyword evidence="7" id="KW-0804">Transcription</keyword>
<keyword evidence="6" id="KW-0238">DNA-binding</keyword>
<evidence type="ECO:0000313" key="12">
    <source>
        <dbReference type="RefSeq" id="XP_026484617.2"/>
    </source>
</evidence>
<keyword evidence="4" id="KW-0862">Zinc</keyword>
<dbReference type="SUPFAM" id="SSF140996">
    <property type="entry name" value="Hermes dimerisation domain"/>
    <property type="match status" value="1"/>
</dbReference>
<dbReference type="Proteomes" id="UP001652626">
    <property type="component" value="Chromosome 25"/>
</dbReference>
<evidence type="ECO:0000256" key="1">
    <source>
        <dbReference type="ARBA" id="ARBA00004123"/>
    </source>
</evidence>
<evidence type="ECO:0000256" key="6">
    <source>
        <dbReference type="ARBA" id="ARBA00023125"/>
    </source>
</evidence>
<keyword evidence="5" id="KW-0805">Transcription regulation</keyword>
<evidence type="ECO:0000256" key="3">
    <source>
        <dbReference type="ARBA" id="ARBA00022771"/>
    </source>
</evidence>
<dbReference type="PANTHER" id="PTHR46481:SF10">
    <property type="entry name" value="ZINC FINGER BED DOMAIN-CONTAINING PROTEIN 39"/>
    <property type="match status" value="1"/>
</dbReference>
<dbReference type="PROSITE" id="PS50808">
    <property type="entry name" value="ZF_BED"/>
    <property type="match status" value="1"/>
</dbReference>
<proteinExistence type="predicted"/>
<dbReference type="InterPro" id="IPR036236">
    <property type="entry name" value="Znf_C2H2_sf"/>
</dbReference>
<sequence>MPKVQSKTRGQFDKVDESGTKVRCKLCSAVLTTGGGTSNMLSHLKRKHSEIVSTQTNSSISSGDNNDSVSTIEQSLSPNFKEIDEALTLMLATDFQPFSMVDDKGFRNFVRHINPNYRIPEKRTIRYELMPKLFNELKAKLKRILSDIDNLSLTTDVWTSNSMESYITITVHFFYRDDLKSCVLTTTLLTESHTADHLKDVVHQIFTEWEIRDKVICITTDNGANIVKMVRLLGLRSMPCFAHTLNLVVEYSLKVPGLIDLIEKCKKIVKYFKKSNIATLTLRKEQKERNPNVEPLQLIQEVRTRWNSVYYMIKRILKLIDSITAAQRKLPQAPDIISPEEENILKDVVILLDIFEQATEMISGDQYPTSSLIIPIIYGLFDNIQSLGPRVSITVGTIFLQTLKENMNNHLLDYESRTVCRISTILHPVFRNSFRHLNNKLAAKEAVKAEINNIIRVRNLPQVTDIDTLSIASTSDTGRPDLLGFLKKNLNNGGITAATAINLIKMYTETQFPHNSHNWDDVVQFWKFNKHLEPLDEIAFKYLAVPATSVRSERVFSTTGHILNDRRNMLRHDAIDMLCFLNQNQNLLSL</sequence>
<dbReference type="GeneID" id="113392407"/>
<dbReference type="InterPro" id="IPR008906">
    <property type="entry name" value="HATC_C_dom"/>
</dbReference>
<dbReference type="GO" id="GO:0046983">
    <property type="term" value="F:protein dimerization activity"/>
    <property type="evidence" value="ECO:0007669"/>
    <property type="project" value="InterPro"/>
</dbReference>
<protein>
    <submittedName>
        <fullName evidence="12">E3 SUMO-protein ligase ZBED1-like</fullName>
    </submittedName>
</protein>
<comment type="subcellular location">
    <subcellularLocation>
        <location evidence="1">Nucleus</location>
    </subcellularLocation>
</comment>
<dbReference type="InterPro" id="IPR052035">
    <property type="entry name" value="ZnF_BED_domain_contain"/>
</dbReference>
<evidence type="ECO:0000313" key="11">
    <source>
        <dbReference type="Proteomes" id="UP001652626"/>
    </source>
</evidence>
<evidence type="ECO:0000256" key="4">
    <source>
        <dbReference type="ARBA" id="ARBA00022833"/>
    </source>
</evidence>
<dbReference type="AlphaFoldDB" id="A0A8B8HIF5"/>
<dbReference type="InterPro" id="IPR003656">
    <property type="entry name" value="Znf_BED"/>
</dbReference>
<evidence type="ECO:0000256" key="5">
    <source>
        <dbReference type="ARBA" id="ARBA00023015"/>
    </source>
</evidence>